<dbReference type="Proteomes" id="UP000499080">
    <property type="component" value="Unassembled WGS sequence"/>
</dbReference>
<dbReference type="AlphaFoldDB" id="A0A4Y2LIX9"/>
<proteinExistence type="predicted"/>
<name>A0A4Y2LIX9_ARAVE</name>
<gene>
    <name evidence="1" type="ORF">AVEN_169440_1</name>
</gene>
<reference evidence="1 2" key="1">
    <citation type="journal article" date="2019" name="Sci. Rep.">
        <title>Orb-weaving spider Araneus ventricosus genome elucidates the spidroin gene catalogue.</title>
        <authorList>
            <person name="Kono N."/>
            <person name="Nakamura H."/>
            <person name="Ohtoshi R."/>
            <person name="Moran D.A.P."/>
            <person name="Shinohara A."/>
            <person name="Yoshida Y."/>
            <person name="Fujiwara M."/>
            <person name="Mori M."/>
            <person name="Tomita M."/>
            <person name="Arakawa K."/>
        </authorList>
    </citation>
    <scope>NUCLEOTIDE SEQUENCE [LARGE SCALE GENOMIC DNA]</scope>
</reference>
<evidence type="ECO:0000313" key="2">
    <source>
        <dbReference type="Proteomes" id="UP000499080"/>
    </source>
</evidence>
<accession>A0A4Y2LIX9</accession>
<dbReference type="EMBL" id="BGPR01005767">
    <property type="protein sequence ID" value="GBN13287.1"/>
    <property type="molecule type" value="Genomic_DNA"/>
</dbReference>
<protein>
    <submittedName>
        <fullName evidence="1">Uncharacterized protein</fullName>
    </submittedName>
</protein>
<evidence type="ECO:0000313" key="1">
    <source>
        <dbReference type="EMBL" id="GBN13287.1"/>
    </source>
</evidence>
<sequence length="82" mass="9264">MVNSFGDSRLDARDRRRLRSQISARDSALVRACLDPVELKPAFGLIAPLEICNALEHSFVEIARNIVTITDLVTRITLLWSR</sequence>
<keyword evidence="2" id="KW-1185">Reference proteome</keyword>
<comment type="caution">
    <text evidence="1">The sequence shown here is derived from an EMBL/GenBank/DDBJ whole genome shotgun (WGS) entry which is preliminary data.</text>
</comment>
<organism evidence="1 2">
    <name type="scientific">Araneus ventricosus</name>
    <name type="common">Orbweaver spider</name>
    <name type="synonym">Epeira ventricosa</name>
    <dbReference type="NCBI Taxonomy" id="182803"/>
    <lineage>
        <taxon>Eukaryota</taxon>
        <taxon>Metazoa</taxon>
        <taxon>Ecdysozoa</taxon>
        <taxon>Arthropoda</taxon>
        <taxon>Chelicerata</taxon>
        <taxon>Arachnida</taxon>
        <taxon>Araneae</taxon>
        <taxon>Araneomorphae</taxon>
        <taxon>Entelegynae</taxon>
        <taxon>Araneoidea</taxon>
        <taxon>Araneidae</taxon>
        <taxon>Araneus</taxon>
    </lineage>
</organism>